<proteinExistence type="predicted"/>
<keyword evidence="6" id="KW-0812">Transmembrane</keyword>
<dbReference type="EMBL" id="BMAT01006688">
    <property type="protein sequence ID" value="GFS18058.1"/>
    <property type="molecule type" value="Genomic_DNA"/>
</dbReference>
<evidence type="ECO:0000256" key="1">
    <source>
        <dbReference type="ARBA" id="ARBA00022614"/>
    </source>
</evidence>
<dbReference type="InterPro" id="IPR003598">
    <property type="entry name" value="Ig_sub2"/>
</dbReference>
<keyword evidence="6" id="KW-0472">Membrane</keyword>
<dbReference type="AlphaFoldDB" id="A0AAV4J7V9"/>
<keyword evidence="2 7" id="KW-0732">Signal</keyword>
<keyword evidence="1" id="KW-0433">Leucine-rich repeat</keyword>
<evidence type="ECO:0000313" key="9">
    <source>
        <dbReference type="EMBL" id="GFS18058.1"/>
    </source>
</evidence>
<dbReference type="Proteomes" id="UP000762676">
    <property type="component" value="Unassembled WGS sequence"/>
</dbReference>
<organism evidence="9 10">
    <name type="scientific">Elysia marginata</name>
    <dbReference type="NCBI Taxonomy" id="1093978"/>
    <lineage>
        <taxon>Eukaryota</taxon>
        <taxon>Metazoa</taxon>
        <taxon>Spiralia</taxon>
        <taxon>Lophotrochozoa</taxon>
        <taxon>Mollusca</taxon>
        <taxon>Gastropoda</taxon>
        <taxon>Heterobranchia</taxon>
        <taxon>Euthyneura</taxon>
        <taxon>Panpulmonata</taxon>
        <taxon>Sacoglossa</taxon>
        <taxon>Placobranchoidea</taxon>
        <taxon>Plakobranchidae</taxon>
        <taxon>Elysia</taxon>
    </lineage>
</organism>
<dbReference type="PROSITE" id="PS50835">
    <property type="entry name" value="IG_LIKE"/>
    <property type="match status" value="1"/>
</dbReference>
<dbReference type="InterPro" id="IPR000372">
    <property type="entry name" value="LRRNT"/>
</dbReference>
<feature type="transmembrane region" description="Helical" evidence="6">
    <location>
        <begin position="499"/>
        <end position="522"/>
    </location>
</feature>
<dbReference type="PANTHER" id="PTHR45842">
    <property type="entry name" value="SYNAPTIC ADHESION-LIKE MOLECULE SALM"/>
    <property type="match status" value="1"/>
</dbReference>
<evidence type="ECO:0000256" key="4">
    <source>
        <dbReference type="ARBA" id="ARBA00023157"/>
    </source>
</evidence>
<evidence type="ECO:0000256" key="2">
    <source>
        <dbReference type="ARBA" id="ARBA00022729"/>
    </source>
</evidence>
<evidence type="ECO:0000256" key="7">
    <source>
        <dbReference type="SAM" id="SignalP"/>
    </source>
</evidence>
<evidence type="ECO:0000259" key="8">
    <source>
        <dbReference type="PROSITE" id="PS50835"/>
    </source>
</evidence>
<dbReference type="SUPFAM" id="SSF52058">
    <property type="entry name" value="L domain-like"/>
    <property type="match status" value="1"/>
</dbReference>
<dbReference type="Pfam" id="PF13927">
    <property type="entry name" value="Ig_3"/>
    <property type="match status" value="1"/>
</dbReference>
<dbReference type="InterPro" id="IPR000483">
    <property type="entry name" value="Cys-rich_flank_reg_C"/>
</dbReference>
<comment type="caution">
    <text evidence="9">The sequence shown here is derived from an EMBL/GenBank/DDBJ whole genome shotgun (WGS) entry which is preliminary data.</text>
</comment>
<feature type="chain" id="PRO_5043977426" evidence="7">
    <location>
        <begin position="41"/>
        <end position="595"/>
    </location>
</feature>
<dbReference type="InterPro" id="IPR013783">
    <property type="entry name" value="Ig-like_fold"/>
</dbReference>
<dbReference type="InterPro" id="IPR036179">
    <property type="entry name" value="Ig-like_dom_sf"/>
</dbReference>
<dbReference type="InterPro" id="IPR007110">
    <property type="entry name" value="Ig-like_dom"/>
</dbReference>
<evidence type="ECO:0000256" key="3">
    <source>
        <dbReference type="ARBA" id="ARBA00022737"/>
    </source>
</evidence>
<dbReference type="InterPro" id="IPR001611">
    <property type="entry name" value="Leu-rich_rpt"/>
</dbReference>
<evidence type="ECO:0000313" key="10">
    <source>
        <dbReference type="Proteomes" id="UP000762676"/>
    </source>
</evidence>
<dbReference type="SMART" id="SM00082">
    <property type="entry name" value="LRRCT"/>
    <property type="match status" value="1"/>
</dbReference>
<feature type="region of interest" description="Disordered" evidence="5">
    <location>
        <begin position="447"/>
        <end position="490"/>
    </location>
</feature>
<reference evidence="9 10" key="1">
    <citation type="journal article" date="2021" name="Elife">
        <title>Chloroplast acquisition without the gene transfer in kleptoplastic sea slugs, Plakobranchus ocellatus.</title>
        <authorList>
            <person name="Maeda T."/>
            <person name="Takahashi S."/>
            <person name="Yoshida T."/>
            <person name="Shimamura S."/>
            <person name="Takaki Y."/>
            <person name="Nagai Y."/>
            <person name="Toyoda A."/>
            <person name="Suzuki Y."/>
            <person name="Arimoto A."/>
            <person name="Ishii H."/>
            <person name="Satoh N."/>
            <person name="Nishiyama T."/>
            <person name="Hasebe M."/>
            <person name="Maruyama T."/>
            <person name="Minagawa J."/>
            <person name="Obokata J."/>
            <person name="Shigenobu S."/>
        </authorList>
    </citation>
    <scope>NUCLEOTIDE SEQUENCE [LARGE SCALE GENOMIC DNA]</scope>
</reference>
<dbReference type="Gene3D" id="3.80.10.10">
    <property type="entry name" value="Ribonuclease Inhibitor"/>
    <property type="match status" value="2"/>
</dbReference>
<dbReference type="InterPro" id="IPR050467">
    <property type="entry name" value="LRFN"/>
</dbReference>
<protein>
    <submittedName>
        <fullName evidence="9">Leucine-rich repeat and fibronectin type III domain-containing protein 1-like protein</fullName>
    </submittedName>
</protein>
<dbReference type="Gene3D" id="2.60.40.10">
    <property type="entry name" value="Immunoglobulins"/>
    <property type="match status" value="1"/>
</dbReference>
<dbReference type="SMART" id="SM00408">
    <property type="entry name" value="IGc2"/>
    <property type="match status" value="1"/>
</dbReference>
<name>A0AAV4J7V9_9GAST</name>
<dbReference type="SMART" id="SM00013">
    <property type="entry name" value="LRRNT"/>
    <property type="match status" value="1"/>
</dbReference>
<gene>
    <name evidence="9" type="ORF">ElyMa_003254700</name>
</gene>
<dbReference type="InterPro" id="IPR032675">
    <property type="entry name" value="LRR_dom_sf"/>
</dbReference>
<dbReference type="SMART" id="SM00369">
    <property type="entry name" value="LRR_TYP"/>
    <property type="match status" value="3"/>
</dbReference>
<keyword evidence="3" id="KW-0677">Repeat</keyword>
<dbReference type="SUPFAM" id="SSF48726">
    <property type="entry name" value="Immunoglobulin"/>
    <property type="match status" value="1"/>
</dbReference>
<sequence>MDLKLLPGWLWSLWARGGVRNSPLTPLCVMFLATLTFSAGVEPVFACPKACFCAPHSKNVLCTSKNFTRIPDGIPEDTIELILNQNKFTNTGLTRRNFTGLRNVENLYLKECGIETVAVETFSDLIHLQRLDISRNKIRFLADFTFRGLNLKHLNIDGNVGLQLSLGAFAGMTTQGLYMHECGLRKLPVDLMIPLNGSLKILWLHGNNFESLSDKWLYFFNTLGHIRLGGNSFHCNCELEWLFAFYKTSNSLFSSEDVPICGSPTLLKNRNFNDLSADDFRCQLPTFKNVDAVFDSKMGKLSCTARGDPAPTLYWIRPDGTTEKFYPRDLSSTAPDAMTPLQQSRRHETQGVLFLAGVKLEDKENYRCVASNPAGNVTFNFNVAWPNMKRNNQRLPPVKLPGYTKDTEGDGNVIRDVLETSSGSPGADGGGGYKNYAGDDSGVYGWGSAESSKPGGSHMGQAGAGAGGTKGSVRRGGRGGGHGGTSTNSSSGLFSTVDIVGAVMGTFVLTLLLCVTVFHFYYRRRERLRQEREEHHYSVPDQLGCPHHPQHQYPLPHHPLTHSPVGVYIMGEGDENTVKMINHHHHHHLGLDCPS</sequence>
<keyword evidence="4" id="KW-1015">Disulfide bond</keyword>
<evidence type="ECO:0000256" key="6">
    <source>
        <dbReference type="SAM" id="Phobius"/>
    </source>
</evidence>
<evidence type="ECO:0000256" key="5">
    <source>
        <dbReference type="SAM" id="MobiDB-lite"/>
    </source>
</evidence>
<dbReference type="InterPro" id="IPR003591">
    <property type="entry name" value="Leu-rich_rpt_typical-subtyp"/>
</dbReference>
<feature type="signal peptide" evidence="7">
    <location>
        <begin position="1"/>
        <end position="40"/>
    </location>
</feature>
<keyword evidence="6" id="KW-1133">Transmembrane helix</keyword>
<dbReference type="Pfam" id="PF13855">
    <property type="entry name" value="LRR_8"/>
    <property type="match status" value="1"/>
</dbReference>
<keyword evidence="10" id="KW-1185">Reference proteome</keyword>
<feature type="domain" description="Ig-like" evidence="8">
    <location>
        <begin position="285"/>
        <end position="384"/>
    </location>
</feature>
<accession>A0AAV4J7V9</accession>